<dbReference type="PANTHER" id="PTHR34387">
    <property type="entry name" value="SLR1258 PROTEIN"/>
    <property type="match status" value="1"/>
</dbReference>
<gene>
    <name evidence="2" type="ORF">C0630_14250</name>
</gene>
<evidence type="ECO:0000313" key="2">
    <source>
        <dbReference type="EMBL" id="PLX60609.1"/>
    </source>
</evidence>
<evidence type="ECO:0000313" key="3">
    <source>
        <dbReference type="Proteomes" id="UP000235015"/>
    </source>
</evidence>
<dbReference type="InterPro" id="IPR007497">
    <property type="entry name" value="SIMPL/DUF541"/>
</dbReference>
<dbReference type="Proteomes" id="UP000235015">
    <property type="component" value="Unassembled WGS sequence"/>
</dbReference>
<keyword evidence="1" id="KW-0732">Signal</keyword>
<feature type="chain" id="PRO_5014918037" description="DUF541 domain-containing protein" evidence="1">
    <location>
        <begin position="20"/>
        <end position="226"/>
    </location>
</feature>
<organism evidence="2 3">
    <name type="scientific">Sedimenticola selenatireducens</name>
    <dbReference type="NCBI Taxonomy" id="191960"/>
    <lineage>
        <taxon>Bacteria</taxon>
        <taxon>Pseudomonadati</taxon>
        <taxon>Pseudomonadota</taxon>
        <taxon>Gammaproteobacteria</taxon>
        <taxon>Chromatiales</taxon>
        <taxon>Sedimenticolaceae</taxon>
        <taxon>Sedimenticola</taxon>
    </lineage>
</organism>
<name>A0A2N6CTW5_9GAMM</name>
<dbReference type="EMBL" id="PKUN01000023">
    <property type="protein sequence ID" value="PLX60609.1"/>
    <property type="molecule type" value="Genomic_DNA"/>
</dbReference>
<dbReference type="RefSeq" id="WP_273440214.1">
    <property type="nucleotide sequence ID" value="NZ_PKUN01000023.1"/>
</dbReference>
<sequence length="226" mass="24949">MRFRYLPLLLILVTSLVIGEETAPTYDRINLAVSAGEEIDNDTLSATLFAQHEGNDPAELGTRVNQAIRQAVETAKKEPGVKVQTLDYQTSPVYRNNTLSSWRVRQTIRLESQDVALISQLMGKLQEGLSIGSISYAVSPEQRQQVEERLISQAIQLFRARAALISKEMGHSEYRLVQMNISSSGAAPGPYPVRAMALRAESAPTLEAGSQRLEVQINGTIELKPE</sequence>
<dbReference type="PANTHER" id="PTHR34387:SF1">
    <property type="entry name" value="PERIPLASMIC IMMUNOGENIC PROTEIN"/>
    <property type="match status" value="1"/>
</dbReference>
<dbReference type="InterPro" id="IPR052022">
    <property type="entry name" value="26kDa_periplasmic_antigen"/>
</dbReference>
<feature type="signal peptide" evidence="1">
    <location>
        <begin position="1"/>
        <end position="19"/>
    </location>
</feature>
<evidence type="ECO:0008006" key="4">
    <source>
        <dbReference type="Google" id="ProtNLM"/>
    </source>
</evidence>
<dbReference type="GO" id="GO:0006974">
    <property type="term" value="P:DNA damage response"/>
    <property type="evidence" value="ECO:0007669"/>
    <property type="project" value="TreeGrafter"/>
</dbReference>
<dbReference type="Pfam" id="PF04402">
    <property type="entry name" value="SIMPL"/>
    <property type="match status" value="1"/>
</dbReference>
<dbReference type="STRING" id="1111735.GCA_000428045_02165"/>
<evidence type="ECO:0000256" key="1">
    <source>
        <dbReference type="SAM" id="SignalP"/>
    </source>
</evidence>
<dbReference type="AlphaFoldDB" id="A0A2N6CTW5"/>
<protein>
    <recommendedName>
        <fullName evidence="4">DUF541 domain-containing protein</fullName>
    </recommendedName>
</protein>
<dbReference type="Gene3D" id="3.30.70.2970">
    <property type="entry name" value="Protein of unknown function (DUF541), domain 2"/>
    <property type="match status" value="1"/>
</dbReference>
<accession>A0A2N6CTW5</accession>
<dbReference type="Gene3D" id="3.30.110.170">
    <property type="entry name" value="Protein of unknown function (DUF541), domain 1"/>
    <property type="match status" value="1"/>
</dbReference>
<reference evidence="2 3" key="1">
    <citation type="submission" date="2017-11" db="EMBL/GenBank/DDBJ databases">
        <title>Genome-resolved metagenomics identifies genetic mobility, metabolic interactions, and unexpected diversity in perchlorate-reducing communities.</title>
        <authorList>
            <person name="Barnum T.P."/>
            <person name="Figueroa I.A."/>
            <person name="Carlstrom C.I."/>
            <person name="Lucas L.N."/>
            <person name="Engelbrektson A.L."/>
            <person name="Coates J.D."/>
        </authorList>
    </citation>
    <scope>NUCLEOTIDE SEQUENCE [LARGE SCALE GENOMIC DNA]</scope>
    <source>
        <strain evidence="2">BM301</strain>
    </source>
</reference>
<proteinExistence type="predicted"/>
<comment type="caution">
    <text evidence="2">The sequence shown here is derived from an EMBL/GenBank/DDBJ whole genome shotgun (WGS) entry which is preliminary data.</text>
</comment>